<dbReference type="RefSeq" id="WP_110498443.1">
    <property type="nucleotide sequence ID" value="NZ_CP038653.1"/>
</dbReference>
<dbReference type="AlphaFoldDB" id="A0A4R0HML2"/>
<dbReference type="Proteomes" id="UP000855471">
    <property type="component" value="Unassembled WGS sequence"/>
</dbReference>
<accession>A0A4R0HML2</accession>
<gene>
    <name evidence="2" type="ORF">I9Y29_001594</name>
</gene>
<sequence>MTTQYYPFTGNERQSMTFTPVLDGTVYNCQLKWNIAAQRWYLLITDSSDNTVINTALVGSPVTGGINLISGIFSSTEMYWREKNGQIEVTS</sequence>
<evidence type="ECO:0000259" key="1">
    <source>
        <dbReference type="Pfam" id="PF22479"/>
    </source>
</evidence>
<dbReference type="EMBL" id="DACSXJ010000007">
    <property type="protein sequence ID" value="HAT3897181.1"/>
    <property type="molecule type" value="Genomic_DNA"/>
</dbReference>
<proteinExistence type="predicted"/>
<reference evidence="2" key="2">
    <citation type="submission" date="2020-09" db="EMBL/GenBank/DDBJ databases">
        <authorList>
            <consortium name="NCBI Pathogen Detection Project"/>
        </authorList>
    </citation>
    <scope>NUCLEOTIDE SEQUENCE</scope>
    <source>
        <strain evidence="2">O50</strain>
    </source>
</reference>
<name>A0A4R0HML2_CITFR</name>
<evidence type="ECO:0000313" key="2">
    <source>
        <dbReference type="EMBL" id="HAT3897181.1"/>
    </source>
</evidence>
<organism evidence="2">
    <name type="scientific">Citrobacter freundii</name>
    <dbReference type="NCBI Taxonomy" id="546"/>
    <lineage>
        <taxon>Bacteria</taxon>
        <taxon>Pseudomonadati</taxon>
        <taxon>Pseudomonadota</taxon>
        <taxon>Gammaproteobacteria</taxon>
        <taxon>Enterobacterales</taxon>
        <taxon>Enterobacteriaceae</taxon>
        <taxon>Citrobacter</taxon>
        <taxon>Citrobacter freundii complex</taxon>
    </lineage>
</organism>
<feature type="domain" description="Cyanophage baseplate Pam3 plug gp18" evidence="1">
    <location>
        <begin position="4"/>
        <end position="73"/>
    </location>
</feature>
<dbReference type="InterPro" id="IPR054252">
    <property type="entry name" value="Pam3_gp18"/>
</dbReference>
<comment type="caution">
    <text evidence="2">The sequence shown here is derived from an EMBL/GenBank/DDBJ whole genome shotgun (WGS) entry which is preliminary data.</text>
</comment>
<reference evidence="2" key="1">
    <citation type="journal article" date="2018" name="Genome Biol.">
        <title>SKESA: strategic k-mer extension for scrupulous assemblies.</title>
        <authorList>
            <person name="Souvorov A."/>
            <person name="Agarwala R."/>
            <person name="Lipman D.J."/>
        </authorList>
    </citation>
    <scope>NUCLEOTIDE SEQUENCE</scope>
    <source>
        <strain evidence="2">O50</strain>
    </source>
</reference>
<dbReference type="Pfam" id="PF22479">
    <property type="entry name" value="Pam3_gp18"/>
    <property type="match status" value="1"/>
</dbReference>
<protein>
    <recommendedName>
        <fullName evidence="1">Cyanophage baseplate Pam3 plug gp18 domain-containing protein</fullName>
    </recommendedName>
</protein>